<evidence type="ECO:0000313" key="9">
    <source>
        <dbReference type="EMBL" id="PMB82457.1"/>
    </source>
</evidence>
<dbReference type="GO" id="GO:0017118">
    <property type="term" value="F:lipoyltransferase activity"/>
    <property type="evidence" value="ECO:0007669"/>
    <property type="project" value="TreeGrafter"/>
</dbReference>
<dbReference type="EC" id="6.3.1.20" evidence="3"/>
<evidence type="ECO:0000259" key="8">
    <source>
        <dbReference type="PROSITE" id="PS51733"/>
    </source>
</evidence>
<evidence type="ECO:0000256" key="5">
    <source>
        <dbReference type="ARBA" id="ARBA00022741"/>
    </source>
</evidence>
<dbReference type="Gene3D" id="3.30.390.50">
    <property type="entry name" value="CO dehydrogenase flavoprotein, C-terminal domain"/>
    <property type="match status" value="1"/>
</dbReference>
<feature type="domain" description="BPL/LPL catalytic" evidence="8">
    <location>
        <begin position="31"/>
        <end position="221"/>
    </location>
</feature>
<evidence type="ECO:0000256" key="3">
    <source>
        <dbReference type="ARBA" id="ARBA00012367"/>
    </source>
</evidence>
<comment type="pathway">
    <text evidence="1">Protein modification; protein lipoylation via exogenous pathway; protein N(6)-(lipoyl)lysine from lipoate: step 2/2.</text>
</comment>
<keyword evidence="6" id="KW-0067">ATP-binding</keyword>
<keyword evidence="5" id="KW-0547">Nucleotide-binding</keyword>
<dbReference type="SUPFAM" id="SSF82649">
    <property type="entry name" value="SufE/NifU"/>
    <property type="match status" value="1"/>
</dbReference>
<evidence type="ECO:0000313" key="10">
    <source>
        <dbReference type="Proteomes" id="UP000239920"/>
    </source>
</evidence>
<dbReference type="SUPFAM" id="SSF55681">
    <property type="entry name" value="Class II aaRS and biotin synthetases"/>
    <property type="match status" value="1"/>
</dbReference>
<dbReference type="PANTHER" id="PTHR12561">
    <property type="entry name" value="LIPOATE-PROTEIN LIGASE"/>
    <property type="match status" value="1"/>
</dbReference>
<dbReference type="PROSITE" id="PS51733">
    <property type="entry name" value="BPL_LPL_CATALYTIC"/>
    <property type="match status" value="1"/>
</dbReference>
<dbReference type="InterPro" id="IPR045864">
    <property type="entry name" value="aa-tRNA-synth_II/BPL/LPL"/>
</dbReference>
<protein>
    <recommendedName>
        <fullName evidence="3">lipoate--protein ligase</fullName>
        <ecNumber evidence="3">6.3.1.20</ecNumber>
    </recommendedName>
</protein>
<dbReference type="GO" id="GO:0005524">
    <property type="term" value="F:ATP binding"/>
    <property type="evidence" value="ECO:0007669"/>
    <property type="project" value="UniProtKB-KW"/>
</dbReference>
<dbReference type="Pfam" id="PF21948">
    <property type="entry name" value="LplA-B_cat"/>
    <property type="match status" value="1"/>
</dbReference>
<dbReference type="InterPro" id="IPR004143">
    <property type="entry name" value="BPL_LPL_catalytic"/>
</dbReference>
<organism evidence="9 10">
    <name type="scientific">Limosilactobacillus pontis</name>
    <dbReference type="NCBI Taxonomy" id="35787"/>
    <lineage>
        <taxon>Bacteria</taxon>
        <taxon>Bacillati</taxon>
        <taxon>Bacillota</taxon>
        <taxon>Bacilli</taxon>
        <taxon>Lactobacillales</taxon>
        <taxon>Lactobacillaceae</taxon>
        <taxon>Limosilactobacillus</taxon>
    </lineage>
</organism>
<evidence type="ECO:0000256" key="4">
    <source>
        <dbReference type="ARBA" id="ARBA00022598"/>
    </source>
</evidence>
<dbReference type="UniPathway" id="UPA00537">
    <property type="reaction ID" value="UER00594"/>
</dbReference>
<dbReference type="OrthoDB" id="9788148at2"/>
<gene>
    <name evidence="9" type="ORF">CK797_05240</name>
</gene>
<dbReference type="PANTHER" id="PTHR12561:SF3">
    <property type="entry name" value="LIPOYLTRANSFERASE 1, MITOCHONDRIAL"/>
    <property type="match status" value="1"/>
</dbReference>
<comment type="catalytic activity">
    <reaction evidence="7">
        <text>L-lysyl-[lipoyl-carrier protein] + (R)-lipoate + ATP = N(6)-[(R)-lipoyl]-L-lysyl-[lipoyl-carrier protein] + AMP + diphosphate + H(+)</text>
        <dbReference type="Rhea" id="RHEA:49288"/>
        <dbReference type="Rhea" id="RHEA-COMP:10500"/>
        <dbReference type="Rhea" id="RHEA-COMP:10502"/>
        <dbReference type="ChEBI" id="CHEBI:15378"/>
        <dbReference type="ChEBI" id="CHEBI:29969"/>
        <dbReference type="ChEBI" id="CHEBI:30616"/>
        <dbReference type="ChEBI" id="CHEBI:33019"/>
        <dbReference type="ChEBI" id="CHEBI:83088"/>
        <dbReference type="ChEBI" id="CHEBI:83099"/>
        <dbReference type="ChEBI" id="CHEBI:456215"/>
        <dbReference type="EC" id="6.3.1.20"/>
    </reaction>
</comment>
<name>A0A2J6NMA4_9LACO</name>
<dbReference type="Pfam" id="PF10437">
    <property type="entry name" value="Lip_prot_lig_C"/>
    <property type="match status" value="1"/>
</dbReference>
<dbReference type="InterPro" id="IPR004562">
    <property type="entry name" value="LipoylTrfase_LipoateP_Ligase"/>
</dbReference>
<dbReference type="Proteomes" id="UP000239920">
    <property type="component" value="Unassembled WGS sequence"/>
</dbReference>
<evidence type="ECO:0000256" key="2">
    <source>
        <dbReference type="ARBA" id="ARBA00005124"/>
    </source>
</evidence>
<evidence type="ECO:0000256" key="1">
    <source>
        <dbReference type="ARBA" id="ARBA00005085"/>
    </source>
</evidence>
<comment type="caution">
    <text evidence="9">The sequence shown here is derived from an EMBL/GenBank/DDBJ whole genome shotgun (WGS) entry which is preliminary data.</text>
</comment>
<dbReference type="CDD" id="cd16443">
    <property type="entry name" value="LplA"/>
    <property type="match status" value="1"/>
</dbReference>
<reference evidence="9 10" key="1">
    <citation type="submission" date="2017-09" db="EMBL/GenBank/DDBJ databases">
        <title>Bacterial strain isolated from the female urinary microbiota.</title>
        <authorList>
            <person name="Thomas-White K."/>
            <person name="Kumar N."/>
            <person name="Forster S."/>
            <person name="Putonti C."/>
            <person name="Lawley T."/>
            <person name="Wolfe A.J."/>
        </authorList>
    </citation>
    <scope>NUCLEOTIDE SEQUENCE [LARGE SCALE GENOMIC DNA]</scope>
    <source>
        <strain evidence="9 10">UMB0683</strain>
    </source>
</reference>
<comment type="pathway">
    <text evidence="2">Protein modification; protein lipoylation via exogenous pathway; protein N(6)-(lipoyl)lysine from lipoate: step 1/2.</text>
</comment>
<keyword evidence="4 9" id="KW-0436">Ligase</keyword>
<dbReference type="Gene3D" id="3.30.930.10">
    <property type="entry name" value="Bira Bifunctional Protein, Domain 2"/>
    <property type="match status" value="1"/>
</dbReference>
<dbReference type="AlphaFoldDB" id="A0A2J6NMA4"/>
<dbReference type="GO" id="GO:0016979">
    <property type="term" value="F:lipoate-protein ligase activity"/>
    <property type="evidence" value="ECO:0007669"/>
    <property type="project" value="UniProtKB-EC"/>
</dbReference>
<dbReference type="RefSeq" id="WP_104688706.1">
    <property type="nucleotide sequence ID" value="NZ_JBKTHY010000002.1"/>
</dbReference>
<dbReference type="GO" id="GO:0005737">
    <property type="term" value="C:cytoplasm"/>
    <property type="evidence" value="ECO:0007669"/>
    <property type="project" value="TreeGrafter"/>
</dbReference>
<dbReference type="GO" id="GO:0009249">
    <property type="term" value="P:protein lipoylation"/>
    <property type="evidence" value="ECO:0007669"/>
    <property type="project" value="InterPro"/>
</dbReference>
<evidence type="ECO:0000256" key="7">
    <source>
        <dbReference type="ARBA" id="ARBA00048037"/>
    </source>
</evidence>
<accession>A0A2J6NMA4</accession>
<proteinExistence type="predicted"/>
<dbReference type="InterPro" id="IPR019491">
    <property type="entry name" value="Lipoate_protein_ligase_C"/>
</dbReference>
<sequence>MLYIDTSADEEYFKDPVIPEALAVYLQKAPQFRDQELLYFYHPMGPVVILGHYQDVYHEVNFPYLRDHQIGLVRRNPSGGAVFVDPGDLTFVYIDTAQKVKTPKFAHYIQPILDTLHELGIDAQQTGRNDLTYQGQKFSGMAFAQIEDRVLYGGTLMFDVDTAMANAVLTPSKSKLADKGIKSVHSRVTNLKPFIKQPGFDRNDLQALILKHVRMANPNIETRRLTDDEWADIQRLARQKLGTHQWIYGSGLTDYYIDAYFHGIGSFGLGFNIRNNCLMDVKIHGDLITMDQSVADQLEKRLDGCRLEQAVIQNTLEQAKLDDLLVAGASQEITTKIIKAVTDHAD</sequence>
<dbReference type="EMBL" id="PNFV01000005">
    <property type="protein sequence ID" value="PMB82457.1"/>
    <property type="molecule type" value="Genomic_DNA"/>
</dbReference>
<evidence type="ECO:0000256" key="6">
    <source>
        <dbReference type="ARBA" id="ARBA00022840"/>
    </source>
</evidence>